<gene>
    <name evidence="1" type="ORF">TBIB3V08_LOCUS8547</name>
</gene>
<proteinExistence type="predicted"/>
<sequence length="114" mass="12795">MEIGVTSGWDMTMEAALAKLSYVLSKNWDIETKRESGGRRRSLPVAEPVRVDTFFSPSYTPQIMSTNLRGELTTEESRCREAREDAATLVRQVTSDVLFIPGTGRRVNVSRLDV</sequence>
<reference evidence="1" key="1">
    <citation type="submission" date="2020-11" db="EMBL/GenBank/DDBJ databases">
        <authorList>
            <person name="Tran Van P."/>
        </authorList>
    </citation>
    <scope>NUCLEOTIDE SEQUENCE</scope>
</reference>
<dbReference type="InterPro" id="IPR027473">
    <property type="entry name" value="L-asparaginase_C"/>
</dbReference>
<evidence type="ECO:0000313" key="1">
    <source>
        <dbReference type="EMBL" id="CAD7446213.1"/>
    </source>
</evidence>
<dbReference type="AlphaFoldDB" id="A0A7R9F3X8"/>
<protein>
    <submittedName>
        <fullName evidence="1">Uncharacterized protein</fullName>
    </submittedName>
</protein>
<dbReference type="InterPro" id="IPR036152">
    <property type="entry name" value="Asp/glu_Ase-like_sf"/>
</dbReference>
<dbReference type="SUPFAM" id="SSF53774">
    <property type="entry name" value="Glutaminase/Asparaginase"/>
    <property type="match status" value="1"/>
</dbReference>
<dbReference type="Gene3D" id="3.40.50.40">
    <property type="match status" value="1"/>
</dbReference>
<accession>A0A7R9F3X8</accession>
<dbReference type="EMBL" id="OD567837">
    <property type="protein sequence ID" value="CAD7446213.1"/>
    <property type="molecule type" value="Genomic_DNA"/>
</dbReference>
<name>A0A7R9F3X8_9NEOP</name>
<organism evidence="1">
    <name type="scientific">Timema bartmani</name>
    <dbReference type="NCBI Taxonomy" id="61472"/>
    <lineage>
        <taxon>Eukaryota</taxon>
        <taxon>Metazoa</taxon>
        <taxon>Ecdysozoa</taxon>
        <taxon>Arthropoda</taxon>
        <taxon>Hexapoda</taxon>
        <taxon>Insecta</taxon>
        <taxon>Pterygota</taxon>
        <taxon>Neoptera</taxon>
        <taxon>Polyneoptera</taxon>
        <taxon>Phasmatodea</taxon>
        <taxon>Timematodea</taxon>
        <taxon>Timematoidea</taxon>
        <taxon>Timematidae</taxon>
        <taxon>Timema</taxon>
    </lineage>
</organism>